<protein>
    <recommendedName>
        <fullName evidence="2">DUF732 domain-containing protein</fullName>
    </recommendedName>
</protein>
<reference evidence="3 4" key="1">
    <citation type="submission" date="2010-04" db="EMBL/GenBank/DDBJ databases">
        <authorList>
            <person name="Muzny D."/>
            <person name="Qin X."/>
            <person name="Deng J."/>
            <person name="Jiang H."/>
            <person name="Liu Y."/>
            <person name="Qu J."/>
            <person name="Song X.-Z."/>
            <person name="Zhang L."/>
            <person name="Thornton R."/>
            <person name="Coyle M."/>
            <person name="Francisco L."/>
            <person name="Jackson L."/>
            <person name="Javaid M."/>
            <person name="Korchina V."/>
            <person name="Kovar C."/>
            <person name="Mata R."/>
            <person name="Mathew T."/>
            <person name="Ngo R."/>
            <person name="Nguyen L."/>
            <person name="Nguyen N."/>
            <person name="Okwuonu G."/>
            <person name="Ongeri F."/>
            <person name="Pham C."/>
            <person name="Simmons D."/>
            <person name="Wilczek-Boney K."/>
            <person name="Hale W."/>
            <person name="Jakkamsetti A."/>
            <person name="Pham P."/>
            <person name="Ruth R."/>
            <person name="San Lucas F."/>
            <person name="Warren J."/>
            <person name="Zhang J."/>
            <person name="Zhao Z."/>
            <person name="Zhou C."/>
            <person name="Zhu D."/>
            <person name="Lee S."/>
            <person name="Bess C."/>
            <person name="Blankenburg K."/>
            <person name="Forbes L."/>
            <person name="Fu Q."/>
            <person name="Gubbala S."/>
            <person name="Hirani K."/>
            <person name="Jayaseelan J.C."/>
            <person name="Lara F."/>
            <person name="Munidasa M."/>
            <person name="Palculict T."/>
            <person name="Patil S."/>
            <person name="Pu L.-L."/>
            <person name="Saada N."/>
            <person name="Tang L."/>
            <person name="Weissenberger G."/>
            <person name="Zhu Y."/>
            <person name="Hemphill L."/>
            <person name="Shang Y."/>
            <person name="Youmans B."/>
            <person name="Ayvaz T."/>
            <person name="Ross M."/>
            <person name="Santibanez J."/>
            <person name="Aqrawi P."/>
            <person name="Gross S."/>
            <person name="Joshi V."/>
            <person name="Fowler G."/>
            <person name="Nazareth L."/>
            <person name="Reid J."/>
            <person name="Worley K."/>
            <person name="Petrosino J."/>
            <person name="Highlander S."/>
            <person name="Gibbs R."/>
        </authorList>
    </citation>
    <scope>NUCLEOTIDE SEQUENCE [LARGE SCALE GENOMIC DNA]</scope>
    <source>
        <strain evidence="3 4">ATCC BAA-614</strain>
    </source>
</reference>
<keyword evidence="4" id="KW-1185">Reference proteome</keyword>
<accession>D5P2H0</accession>
<keyword evidence="1" id="KW-0732">Signal</keyword>
<dbReference type="EMBL" id="ADNV01000054">
    <property type="protein sequence ID" value="EFG79743.1"/>
    <property type="molecule type" value="Genomic_DNA"/>
</dbReference>
<gene>
    <name evidence="3" type="ORF">HMPREF0591_0364</name>
</gene>
<evidence type="ECO:0000256" key="1">
    <source>
        <dbReference type="SAM" id="SignalP"/>
    </source>
</evidence>
<sequence length="94" mass="9944">MMKIAALVATPVIALIAAPLAHADDQAFLNDTQDVFMDPNAKLAAGYHVCTDMRAGMPAQAALHDGFFGFNLINGANVKIVDAAQHDLCPDTLH</sequence>
<dbReference type="HOGENOM" id="CLU_180746_0_0_11"/>
<evidence type="ECO:0000259" key="2">
    <source>
        <dbReference type="Pfam" id="PF05305"/>
    </source>
</evidence>
<feature type="signal peptide" evidence="1">
    <location>
        <begin position="1"/>
        <end position="23"/>
    </location>
</feature>
<feature type="chain" id="PRO_5003075032" description="DUF732 domain-containing protein" evidence="1">
    <location>
        <begin position="24"/>
        <end position="94"/>
    </location>
</feature>
<evidence type="ECO:0000313" key="3">
    <source>
        <dbReference type="EMBL" id="EFG79743.1"/>
    </source>
</evidence>
<dbReference type="Pfam" id="PF05305">
    <property type="entry name" value="DUF732"/>
    <property type="match status" value="1"/>
</dbReference>
<comment type="caution">
    <text evidence="3">The sequence shown here is derived from an EMBL/GenBank/DDBJ whole genome shotgun (WGS) entry which is preliminary data.</text>
</comment>
<evidence type="ECO:0000313" key="4">
    <source>
        <dbReference type="Proteomes" id="UP000003653"/>
    </source>
</evidence>
<proteinExistence type="predicted"/>
<dbReference type="InterPro" id="IPR007969">
    <property type="entry name" value="DUF732"/>
</dbReference>
<organism evidence="3 4">
    <name type="scientific">Mycobacterium parascrofulaceum ATCC BAA-614</name>
    <dbReference type="NCBI Taxonomy" id="525368"/>
    <lineage>
        <taxon>Bacteria</taxon>
        <taxon>Bacillati</taxon>
        <taxon>Actinomycetota</taxon>
        <taxon>Actinomycetes</taxon>
        <taxon>Mycobacteriales</taxon>
        <taxon>Mycobacteriaceae</taxon>
        <taxon>Mycobacterium</taxon>
        <taxon>Mycobacterium simiae complex</taxon>
    </lineage>
</organism>
<dbReference type="AlphaFoldDB" id="D5P2H0"/>
<feature type="domain" description="DUF732" evidence="2">
    <location>
        <begin position="24"/>
        <end position="91"/>
    </location>
</feature>
<dbReference type="Proteomes" id="UP000003653">
    <property type="component" value="Unassembled WGS sequence"/>
</dbReference>
<name>D5P2H0_9MYCO</name>